<reference evidence="1" key="2">
    <citation type="submission" date="2021-02" db="EMBL/GenBank/DDBJ databases">
        <authorList>
            <person name="Kimball J.A."/>
            <person name="Haas M.W."/>
            <person name="Macchietto M."/>
            <person name="Kono T."/>
            <person name="Duquette J."/>
            <person name="Shao M."/>
        </authorList>
    </citation>
    <scope>NUCLEOTIDE SEQUENCE</scope>
    <source>
        <tissue evidence="1">Fresh leaf tissue</tissue>
    </source>
</reference>
<dbReference type="PROSITE" id="PS51415">
    <property type="entry name" value="XYLOSE_ISOMERASE"/>
    <property type="match status" value="1"/>
</dbReference>
<reference evidence="1" key="1">
    <citation type="journal article" date="2021" name="bioRxiv">
        <title>Whole Genome Assembly and Annotation of Northern Wild Rice, Zizania palustris L., Supports a Whole Genome Duplication in the Zizania Genus.</title>
        <authorList>
            <person name="Haas M."/>
            <person name="Kono T."/>
            <person name="Macchietto M."/>
            <person name="Millas R."/>
            <person name="McGilp L."/>
            <person name="Shao M."/>
            <person name="Duquette J."/>
            <person name="Hirsch C.N."/>
            <person name="Kimball J."/>
        </authorList>
    </citation>
    <scope>NUCLEOTIDE SEQUENCE</scope>
    <source>
        <tissue evidence="1">Fresh leaf tissue</tissue>
    </source>
</reference>
<organism evidence="1 2">
    <name type="scientific">Zizania palustris</name>
    <name type="common">Northern wild rice</name>
    <dbReference type="NCBI Taxonomy" id="103762"/>
    <lineage>
        <taxon>Eukaryota</taxon>
        <taxon>Viridiplantae</taxon>
        <taxon>Streptophyta</taxon>
        <taxon>Embryophyta</taxon>
        <taxon>Tracheophyta</taxon>
        <taxon>Spermatophyta</taxon>
        <taxon>Magnoliopsida</taxon>
        <taxon>Liliopsida</taxon>
        <taxon>Poales</taxon>
        <taxon>Poaceae</taxon>
        <taxon>BOP clade</taxon>
        <taxon>Oryzoideae</taxon>
        <taxon>Oryzeae</taxon>
        <taxon>Zizaniinae</taxon>
        <taxon>Zizania</taxon>
    </lineage>
</organism>
<evidence type="ECO:0008006" key="3">
    <source>
        <dbReference type="Google" id="ProtNLM"/>
    </source>
</evidence>
<dbReference type="GO" id="GO:0009045">
    <property type="term" value="F:xylose isomerase activity"/>
    <property type="evidence" value="ECO:0007669"/>
    <property type="project" value="InterPro"/>
</dbReference>
<sequence>MKDWMRFSVAFWHTFHGTGGDVFGAPTKIWPWEDGRNSLDMAKRRMRAHFEFMEKLGVDRWCFHDRDIAPDGKTLIVCPSFMLLFLRSCVNA</sequence>
<dbReference type="OrthoDB" id="1730074at2759"/>
<accession>A0A8J5X1J2</accession>
<dbReference type="PANTHER" id="PTHR48408:SF1">
    <property type="entry name" value="XYLOSE ISOMERASE"/>
    <property type="match status" value="1"/>
</dbReference>
<dbReference type="PANTHER" id="PTHR48408">
    <property type="match status" value="1"/>
</dbReference>
<protein>
    <recommendedName>
        <fullName evidence="3">Xylose isomerase</fullName>
    </recommendedName>
</protein>
<evidence type="ECO:0000313" key="2">
    <source>
        <dbReference type="Proteomes" id="UP000729402"/>
    </source>
</evidence>
<dbReference type="EMBL" id="JAAALK010000079">
    <property type="protein sequence ID" value="KAG8099789.1"/>
    <property type="molecule type" value="Genomic_DNA"/>
</dbReference>
<proteinExistence type="predicted"/>
<keyword evidence="2" id="KW-1185">Reference proteome</keyword>
<gene>
    <name evidence="1" type="ORF">GUJ93_ZPchr0013g34650</name>
</gene>
<comment type="caution">
    <text evidence="1">The sequence shown here is derived from an EMBL/GenBank/DDBJ whole genome shotgun (WGS) entry which is preliminary data.</text>
</comment>
<dbReference type="InterPro" id="IPR001998">
    <property type="entry name" value="Xylose_isomerase"/>
</dbReference>
<dbReference type="GO" id="GO:0005975">
    <property type="term" value="P:carbohydrate metabolic process"/>
    <property type="evidence" value="ECO:0007669"/>
    <property type="project" value="InterPro"/>
</dbReference>
<name>A0A8J5X1J2_ZIZPA</name>
<dbReference type="Proteomes" id="UP000729402">
    <property type="component" value="Unassembled WGS sequence"/>
</dbReference>
<dbReference type="AlphaFoldDB" id="A0A8J5X1J2"/>
<evidence type="ECO:0000313" key="1">
    <source>
        <dbReference type="EMBL" id="KAG8099789.1"/>
    </source>
</evidence>